<dbReference type="Proteomes" id="UP000005237">
    <property type="component" value="Unassembled WGS sequence"/>
</dbReference>
<keyword evidence="2" id="KW-1185">Reference proteome</keyword>
<organism evidence="1 2">
    <name type="scientific">Caenorhabditis japonica</name>
    <dbReference type="NCBI Taxonomy" id="281687"/>
    <lineage>
        <taxon>Eukaryota</taxon>
        <taxon>Metazoa</taxon>
        <taxon>Ecdysozoa</taxon>
        <taxon>Nematoda</taxon>
        <taxon>Chromadorea</taxon>
        <taxon>Rhabditida</taxon>
        <taxon>Rhabditina</taxon>
        <taxon>Rhabditomorpha</taxon>
        <taxon>Rhabditoidea</taxon>
        <taxon>Rhabditidae</taxon>
        <taxon>Peloderinae</taxon>
        <taxon>Caenorhabditis</taxon>
    </lineage>
</organism>
<name>A0A8R1J1N1_CAEJA</name>
<accession>A0A8R1J1N1</accession>
<reference evidence="2" key="1">
    <citation type="submission" date="2010-08" db="EMBL/GenBank/DDBJ databases">
        <authorList>
            <consortium name="Caenorhabditis japonica Sequencing Consortium"/>
            <person name="Wilson R.K."/>
        </authorList>
    </citation>
    <scope>NUCLEOTIDE SEQUENCE [LARGE SCALE GENOMIC DNA]</scope>
    <source>
        <strain evidence="2">DF5081</strain>
    </source>
</reference>
<sequence length="105" mass="12101">ELTVRRRYPSSIEAPCYLESGLQVIDSSKNFSRDLPFQHAPNAEIHRIEIRAGSRPQVLVQESREMRLQDGQCRSRAMGRCPVLLKDKWTTSNVPTTFRTVEDEI</sequence>
<evidence type="ECO:0000313" key="1">
    <source>
        <dbReference type="EnsemblMetazoa" id="CJA42799.1"/>
    </source>
</evidence>
<proteinExistence type="predicted"/>
<reference evidence="1" key="2">
    <citation type="submission" date="2022-06" db="UniProtKB">
        <authorList>
            <consortium name="EnsemblMetazoa"/>
        </authorList>
    </citation>
    <scope>IDENTIFICATION</scope>
    <source>
        <strain evidence="1">DF5081</strain>
    </source>
</reference>
<evidence type="ECO:0000313" key="2">
    <source>
        <dbReference type="Proteomes" id="UP000005237"/>
    </source>
</evidence>
<dbReference type="AlphaFoldDB" id="A0A8R1J1N1"/>
<protein>
    <submittedName>
        <fullName evidence="1">Uncharacterized protein</fullName>
    </submittedName>
</protein>
<dbReference type="EnsemblMetazoa" id="CJA42799.1">
    <property type="protein sequence ID" value="CJA42799.1"/>
    <property type="gene ID" value="WBGene00218647"/>
</dbReference>